<dbReference type="PANTHER" id="PTHR22602:SF0">
    <property type="entry name" value="TRANSFERASE CAF17, MITOCHONDRIAL-RELATED"/>
    <property type="match status" value="1"/>
</dbReference>
<proteinExistence type="predicted"/>
<dbReference type="InterPro" id="IPR017703">
    <property type="entry name" value="YgfZ/GCV_T_CS"/>
</dbReference>
<dbReference type="GO" id="GO:0016226">
    <property type="term" value="P:iron-sulfur cluster assembly"/>
    <property type="evidence" value="ECO:0007669"/>
    <property type="project" value="TreeGrafter"/>
</dbReference>
<gene>
    <name evidence="3" type="ORF">DRB17_12310</name>
</gene>
<dbReference type="InterPro" id="IPR027266">
    <property type="entry name" value="TrmE/GcvT-like"/>
</dbReference>
<evidence type="ECO:0000256" key="1">
    <source>
        <dbReference type="ARBA" id="ARBA00022946"/>
    </source>
</evidence>
<evidence type="ECO:0000313" key="3">
    <source>
        <dbReference type="EMBL" id="RDD61480.1"/>
    </source>
</evidence>
<dbReference type="SUPFAM" id="SSF103025">
    <property type="entry name" value="Folate-binding domain"/>
    <property type="match status" value="1"/>
</dbReference>
<reference evidence="3 4" key="1">
    <citation type="submission" date="2018-07" db="EMBL/GenBank/DDBJ databases">
        <title>Venubactetium sediminum gen. nov., sp. nov., isolated from a marine solar saltern.</title>
        <authorList>
            <person name="Wang S."/>
        </authorList>
    </citation>
    <scope>NUCLEOTIDE SEQUENCE [LARGE SCALE GENOMIC DNA]</scope>
    <source>
        <strain evidence="3 4">WD2A32</strain>
    </source>
</reference>
<dbReference type="EMBL" id="QPMH01000011">
    <property type="protein sequence ID" value="RDD61480.1"/>
    <property type="molecule type" value="Genomic_DNA"/>
</dbReference>
<name>A0A369T847_9PROT</name>
<organism evidence="3 4">
    <name type="scientific">Ferruginivarius sediminum</name>
    <dbReference type="NCBI Taxonomy" id="2661937"/>
    <lineage>
        <taxon>Bacteria</taxon>
        <taxon>Pseudomonadati</taxon>
        <taxon>Pseudomonadota</taxon>
        <taxon>Alphaproteobacteria</taxon>
        <taxon>Rhodospirillales</taxon>
        <taxon>Rhodospirillaceae</taxon>
        <taxon>Ferruginivarius</taxon>
    </lineage>
</organism>
<dbReference type="NCBIfam" id="TIGR03317">
    <property type="entry name" value="ygfZ_signature"/>
    <property type="match status" value="1"/>
</dbReference>
<evidence type="ECO:0000313" key="4">
    <source>
        <dbReference type="Proteomes" id="UP000253941"/>
    </source>
</evidence>
<sequence>MTQPIAVPLAHRGVLRVTGADARSFLQGIVSNDVMQVGAERAIWSAFLTPQGRFLHEFFLAEGPDGNLWLDCEAERREHLRKRLSIYKLRAQADILDANEELAVAALIGERALGLLDLPALEGYARPFGAGVAFTDPRLGPLGARAILPRASMEETLSEAGFALGEVADYDRHRLSLGVPEGSGDLEVERATLMESGFDELHGVSWEKGCYLGQELTARMKYRGLSKKRLVPVEIEGPAPEPGTDIRRDGKPAGTLRSAVDGVGLALIRLDQLDGAEAGAFEAGEARLTARKPDWANF</sequence>
<comment type="caution">
    <text evidence="3">The sequence shown here is derived from an EMBL/GenBank/DDBJ whole genome shotgun (WGS) entry which is preliminary data.</text>
</comment>
<keyword evidence="4" id="KW-1185">Reference proteome</keyword>
<dbReference type="InterPro" id="IPR045179">
    <property type="entry name" value="YgfZ/GcvT"/>
</dbReference>
<dbReference type="PANTHER" id="PTHR22602">
    <property type="entry name" value="TRANSFERASE CAF17, MITOCHONDRIAL-RELATED"/>
    <property type="match status" value="1"/>
</dbReference>
<dbReference type="Pfam" id="PF25455">
    <property type="entry name" value="Beta-barrel_CAF17_C"/>
    <property type="match status" value="1"/>
</dbReference>
<dbReference type="InterPro" id="IPR057460">
    <property type="entry name" value="CAF17_C"/>
</dbReference>
<dbReference type="RefSeq" id="WP_114582512.1">
    <property type="nucleotide sequence ID" value="NZ_QPMH01000011.1"/>
</dbReference>
<protein>
    <submittedName>
        <fullName evidence="3">Folate-binding protein</fullName>
    </submittedName>
</protein>
<dbReference type="AlphaFoldDB" id="A0A369T847"/>
<keyword evidence="1" id="KW-0809">Transit peptide</keyword>
<evidence type="ECO:0000259" key="2">
    <source>
        <dbReference type="Pfam" id="PF25455"/>
    </source>
</evidence>
<dbReference type="Gene3D" id="3.30.1360.120">
    <property type="entry name" value="Probable tRNA modification gtpase trme, domain 1"/>
    <property type="match status" value="1"/>
</dbReference>
<accession>A0A369T847</accession>
<dbReference type="PIRSF" id="PIRSF006487">
    <property type="entry name" value="GcvT"/>
    <property type="match status" value="1"/>
</dbReference>
<dbReference type="Proteomes" id="UP000253941">
    <property type="component" value="Unassembled WGS sequence"/>
</dbReference>
<feature type="domain" description="CAF17 C-terminal" evidence="2">
    <location>
        <begin position="227"/>
        <end position="297"/>
    </location>
</feature>